<dbReference type="EMBL" id="JACOAF010000044">
    <property type="protein sequence ID" value="MBC3541725.1"/>
    <property type="molecule type" value="Genomic_DNA"/>
</dbReference>
<reference evidence="11 12" key="1">
    <citation type="journal article" date="2019" name="Int. J. Syst. Evol. Microbiol.">
        <title>Rufibacter sediminis sp. nov., isolated from freshwater lake sediment.</title>
        <authorList>
            <person name="Qu J.H."/>
            <person name="Zhang L.J."/>
            <person name="Fu Y.H."/>
            <person name="Li H.F."/>
        </authorList>
    </citation>
    <scope>NUCLEOTIDE SEQUENCE [LARGE SCALE GENOMIC DNA]</scope>
    <source>
        <strain evidence="11 12">H-1</strain>
    </source>
</reference>
<dbReference type="Gene3D" id="2.60.40.10">
    <property type="entry name" value="Immunoglobulins"/>
    <property type="match status" value="1"/>
</dbReference>
<comment type="caution">
    <text evidence="11">The sequence shown here is derived from an EMBL/GenBank/DDBJ whole genome shotgun (WGS) entry which is preliminary data.</text>
</comment>
<evidence type="ECO:0000256" key="2">
    <source>
        <dbReference type="ARBA" id="ARBA00022670"/>
    </source>
</evidence>
<evidence type="ECO:0000313" key="11">
    <source>
        <dbReference type="EMBL" id="MBC3541725.1"/>
    </source>
</evidence>
<dbReference type="InterPro" id="IPR008754">
    <property type="entry name" value="Peptidase_M43"/>
</dbReference>
<protein>
    <submittedName>
        <fullName evidence="11">Choice-of-anchor J domain-containing protein</fullName>
    </submittedName>
</protein>
<evidence type="ECO:0000313" key="12">
    <source>
        <dbReference type="Proteomes" id="UP000659698"/>
    </source>
</evidence>
<evidence type="ECO:0000259" key="10">
    <source>
        <dbReference type="Pfam" id="PF18962"/>
    </source>
</evidence>
<evidence type="ECO:0000256" key="1">
    <source>
        <dbReference type="ARBA" id="ARBA00008721"/>
    </source>
</evidence>
<evidence type="ECO:0000256" key="6">
    <source>
        <dbReference type="ARBA" id="ARBA00022833"/>
    </source>
</evidence>
<accession>A0ABR6VXP8</accession>
<dbReference type="NCBIfam" id="TIGR04183">
    <property type="entry name" value="Por_Secre_tail"/>
    <property type="match status" value="1"/>
</dbReference>
<dbReference type="NCBIfam" id="NF038128">
    <property type="entry name" value="choice_anch_J"/>
    <property type="match status" value="1"/>
</dbReference>
<keyword evidence="6" id="KW-0862">Zinc</keyword>
<dbReference type="Pfam" id="PF18962">
    <property type="entry name" value="Por_Secre_tail"/>
    <property type="match status" value="1"/>
</dbReference>
<organism evidence="11 12">
    <name type="scientific">Rufibacter sediminis</name>
    <dbReference type="NCBI Taxonomy" id="2762756"/>
    <lineage>
        <taxon>Bacteria</taxon>
        <taxon>Pseudomonadati</taxon>
        <taxon>Bacteroidota</taxon>
        <taxon>Cytophagia</taxon>
        <taxon>Cytophagales</taxon>
        <taxon>Hymenobacteraceae</taxon>
        <taxon>Rufibacter</taxon>
    </lineage>
</organism>
<keyword evidence="5" id="KW-0378">Hydrolase</keyword>
<keyword evidence="3" id="KW-0479">Metal-binding</keyword>
<evidence type="ECO:0000256" key="5">
    <source>
        <dbReference type="ARBA" id="ARBA00022801"/>
    </source>
</evidence>
<comment type="similarity">
    <text evidence="1">Belongs to the peptidase M43B family.</text>
</comment>
<evidence type="ECO:0000256" key="7">
    <source>
        <dbReference type="ARBA" id="ARBA00023049"/>
    </source>
</evidence>
<dbReference type="InterPro" id="IPR013783">
    <property type="entry name" value="Ig-like_fold"/>
</dbReference>
<dbReference type="Proteomes" id="UP000659698">
    <property type="component" value="Unassembled WGS sequence"/>
</dbReference>
<keyword evidence="12" id="KW-1185">Reference proteome</keyword>
<name>A0ABR6VXP8_9BACT</name>
<proteinExistence type="inferred from homology"/>
<evidence type="ECO:0000256" key="3">
    <source>
        <dbReference type="ARBA" id="ARBA00022723"/>
    </source>
</evidence>
<dbReference type="Gene3D" id="2.60.120.260">
    <property type="entry name" value="Galactose-binding domain-like"/>
    <property type="match status" value="1"/>
</dbReference>
<keyword evidence="2" id="KW-0645">Protease</keyword>
<sequence length="702" mass="76923">MSRRLRIFFFLLILGMGEVLGQDRSCGTMEYVKRLERDRPNLRAQLQQQAREARIGTKNAFEKRVLGGVVTIPVVVHVVYNTDAQNISDAQIKSQIAVLNKDFRRLNTDVSNTPEAFRGVAADAEIEFCLAQRTPDGEPTTGITRTKTTTTTFKVDDAMKFSGTGGKDAWNTSQYLNIWIVRFAASESVLGYSQFPNAGAPSTDGVVIDYRYFGTTGTVSRPFHLGRTTTHEVGHWLNLFHIWGDEECGDDQIADTPTQETKNTGCPTFPHASCSNTSDMFMNYMDYTNDACMNLFTTGQKNLMQQTLAAHRAGLLSSPGCTAPQVPDLDAALLEVSSPGKILCTTSFTPVVVVRNRGNQSLTSAQIQYSVDNGPTQTFNWTGSVASFLNATLTLPAVTTAAGAHTIRFTIVSRNNAATDANAANDAISVAFQAQGTALPLQESFESAVFPPAGWTIQNLNQDLTWERTTKAAKTGAASAYMQNIAYEANGLVDELILPPLDLTTRAMPKMTFQVAYSLLSESGFSDTLEVWASTNCGATYQRLYQKAGKDLTTATPYFTEDDFVPTASQWRLETVDLAGLASSKTVLLKFRHITDFENNLYLDDVKVNGDPLGAEEERAKQAITVSPNPTTGILYIDSPEAVITSVQVCNAVGQILQETSSPRHVRGQPLQFSLQNQTNGLYLIRMQTDKGVVVRRVLLMR</sequence>
<dbReference type="InterPro" id="IPR024079">
    <property type="entry name" value="MetalloPept_cat_dom_sf"/>
</dbReference>
<dbReference type="InterPro" id="IPR026444">
    <property type="entry name" value="Secre_tail"/>
</dbReference>
<keyword evidence="4" id="KW-0732">Signal</keyword>
<dbReference type="Gene3D" id="3.40.390.10">
    <property type="entry name" value="Collagenase (Catalytic Domain)"/>
    <property type="match status" value="1"/>
</dbReference>
<dbReference type="RefSeq" id="WP_186640938.1">
    <property type="nucleotide sequence ID" value="NZ_JACOAF010000044.1"/>
</dbReference>
<dbReference type="PANTHER" id="PTHR47466">
    <property type="match status" value="1"/>
</dbReference>
<dbReference type="PANTHER" id="PTHR47466:SF1">
    <property type="entry name" value="METALLOPROTEASE MEP1 (AFU_ORTHOLOGUE AFUA_1G07730)-RELATED"/>
    <property type="match status" value="1"/>
</dbReference>
<dbReference type="Pfam" id="PF05572">
    <property type="entry name" value="Peptidase_M43"/>
    <property type="match status" value="1"/>
</dbReference>
<evidence type="ECO:0000259" key="9">
    <source>
        <dbReference type="Pfam" id="PF05572"/>
    </source>
</evidence>
<feature type="domain" description="Peptidase M43 pregnancy-associated plasma-A" evidence="9">
    <location>
        <begin position="167"/>
        <end position="308"/>
    </location>
</feature>
<dbReference type="SUPFAM" id="SSF55486">
    <property type="entry name" value="Metalloproteases ('zincins'), catalytic domain"/>
    <property type="match status" value="1"/>
</dbReference>
<dbReference type="CDD" id="cd04275">
    <property type="entry name" value="ZnMc_pappalysin_like"/>
    <property type="match status" value="1"/>
</dbReference>
<keyword evidence="8" id="KW-1015">Disulfide bond</keyword>
<feature type="domain" description="Secretion system C-terminal sorting" evidence="10">
    <location>
        <begin position="627"/>
        <end position="698"/>
    </location>
</feature>
<keyword evidence="7" id="KW-0482">Metalloprotease</keyword>
<evidence type="ECO:0000256" key="8">
    <source>
        <dbReference type="ARBA" id="ARBA00023157"/>
    </source>
</evidence>
<gene>
    <name evidence="11" type="ORF">H7U12_18665</name>
</gene>
<evidence type="ECO:0000256" key="4">
    <source>
        <dbReference type="ARBA" id="ARBA00022729"/>
    </source>
</evidence>